<reference evidence="20 21" key="1">
    <citation type="submission" date="2023-01" db="EMBL/GenBank/DDBJ databases">
        <title>Novel diversity within Roseofilum (Cyanobacteria; Desertifilaceae) from marine benthic mats with descriptions of four novel species.</title>
        <authorList>
            <person name="Wang Y."/>
            <person name="Berthold D.E."/>
            <person name="Hu J."/>
            <person name="Lefler F.W."/>
            <person name="Laughinghouse H.D. IV."/>
        </authorList>
    </citation>
    <scope>NUCLEOTIDE SEQUENCE [LARGE SCALE GENOMIC DNA]</scope>
    <source>
        <strain evidence="20 21">BLCC-M143</strain>
    </source>
</reference>
<evidence type="ECO:0000259" key="19">
    <source>
        <dbReference type="PROSITE" id="PS50109"/>
    </source>
</evidence>
<keyword evidence="16" id="KW-0411">Iron-sulfur</keyword>
<dbReference type="Gene3D" id="3.30.565.10">
    <property type="entry name" value="Histidine kinase-like ATPase, C-terminal domain"/>
    <property type="match status" value="1"/>
</dbReference>
<gene>
    <name evidence="20" type="ORF">PMH09_21975</name>
</gene>
<keyword evidence="8" id="KW-0597">Phosphoprotein</keyword>
<evidence type="ECO:0000256" key="6">
    <source>
        <dbReference type="ARBA" id="ARBA00022485"/>
    </source>
</evidence>
<evidence type="ECO:0000256" key="13">
    <source>
        <dbReference type="ARBA" id="ARBA00022840"/>
    </source>
</evidence>
<keyword evidence="21" id="KW-1185">Reference proteome</keyword>
<feature type="domain" description="Histidine kinase" evidence="19">
    <location>
        <begin position="94"/>
        <end position="188"/>
    </location>
</feature>
<keyword evidence="15" id="KW-0902">Two-component regulatory system</keyword>
<dbReference type="SUPFAM" id="SSF55874">
    <property type="entry name" value="ATPase domain of HSP90 chaperone/DNA topoisomerase II/histidine kinase"/>
    <property type="match status" value="1"/>
</dbReference>
<accession>A0ABT7C315</accession>
<proteinExistence type="predicted"/>
<dbReference type="InterPro" id="IPR003594">
    <property type="entry name" value="HATPase_dom"/>
</dbReference>
<keyword evidence="6" id="KW-0004">4Fe-4S</keyword>
<keyword evidence="11" id="KW-0547">Nucleotide-binding</keyword>
<evidence type="ECO:0000256" key="18">
    <source>
        <dbReference type="ARBA" id="ARBA00030800"/>
    </source>
</evidence>
<evidence type="ECO:0000256" key="11">
    <source>
        <dbReference type="ARBA" id="ARBA00022741"/>
    </source>
</evidence>
<evidence type="ECO:0000256" key="10">
    <source>
        <dbReference type="ARBA" id="ARBA00022723"/>
    </source>
</evidence>
<keyword evidence="9" id="KW-0808">Transferase</keyword>
<evidence type="ECO:0000256" key="16">
    <source>
        <dbReference type="ARBA" id="ARBA00023014"/>
    </source>
</evidence>
<dbReference type="GO" id="GO:0005524">
    <property type="term" value="F:ATP binding"/>
    <property type="evidence" value="ECO:0007669"/>
    <property type="project" value="UniProtKB-KW"/>
</dbReference>
<dbReference type="SMART" id="SM00387">
    <property type="entry name" value="HATPase_c"/>
    <property type="match status" value="1"/>
</dbReference>
<dbReference type="Pfam" id="PF07730">
    <property type="entry name" value="HisKA_3"/>
    <property type="match status" value="1"/>
</dbReference>
<dbReference type="InterPro" id="IPR011712">
    <property type="entry name" value="Sig_transdc_His_kin_sub3_dim/P"/>
</dbReference>
<dbReference type="InterPro" id="IPR005467">
    <property type="entry name" value="His_kinase_dom"/>
</dbReference>
<dbReference type="EMBL" id="JAQOSQ010000055">
    <property type="protein sequence ID" value="MDJ1185853.1"/>
    <property type="molecule type" value="Genomic_DNA"/>
</dbReference>
<dbReference type="InterPro" id="IPR050482">
    <property type="entry name" value="Sensor_HK_TwoCompSys"/>
</dbReference>
<keyword evidence="12" id="KW-0418">Kinase</keyword>
<evidence type="ECO:0000256" key="12">
    <source>
        <dbReference type="ARBA" id="ARBA00022777"/>
    </source>
</evidence>
<evidence type="ECO:0000256" key="8">
    <source>
        <dbReference type="ARBA" id="ARBA00022553"/>
    </source>
</evidence>
<dbReference type="Pfam" id="PF02518">
    <property type="entry name" value="HATPase_c"/>
    <property type="match status" value="1"/>
</dbReference>
<evidence type="ECO:0000256" key="5">
    <source>
        <dbReference type="ARBA" id="ARBA00017322"/>
    </source>
</evidence>
<keyword evidence="14" id="KW-0408">Iron</keyword>
<dbReference type="PROSITE" id="PS50109">
    <property type="entry name" value="HIS_KIN"/>
    <property type="match status" value="1"/>
</dbReference>
<evidence type="ECO:0000256" key="17">
    <source>
        <dbReference type="ARBA" id="ARBA00024827"/>
    </source>
</evidence>
<comment type="caution">
    <text evidence="20">The sequence shown here is derived from an EMBL/GenBank/DDBJ whole genome shotgun (WGS) entry which is preliminary data.</text>
</comment>
<dbReference type="EC" id="2.7.13.3" evidence="4"/>
<dbReference type="PANTHER" id="PTHR24421">
    <property type="entry name" value="NITRATE/NITRITE SENSOR PROTEIN NARX-RELATED"/>
    <property type="match status" value="1"/>
</dbReference>
<evidence type="ECO:0000256" key="3">
    <source>
        <dbReference type="ARBA" id="ARBA00004496"/>
    </source>
</evidence>
<dbReference type="PRINTS" id="PR00344">
    <property type="entry name" value="BCTRLSENSOR"/>
</dbReference>
<evidence type="ECO:0000256" key="14">
    <source>
        <dbReference type="ARBA" id="ARBA00023004"/>
    </source>
</evidence>
<evidence type="ECO:0000313" key="21">
    <source>
        <dbReference type="Proteomes" id="UP001232992"/>
    </source>
</evidence>
<evidence type="ECO:0000256" key="1">
    <source>
        <dbReference type="ARBA" id="ARBA00000085"/>
    </source>
</evidence>
<evidence type="ECO:0000256" key="15">
    <source>
        <dbReference type="ARBA" id="ARBA00023012"/>
    </source>
</evidence>
<keyword evidence="7" id="KW-0963">Cytoplasm</keyword>
<keyword evidence="10" id="KW-0479">Metal-binding</keyword>
<dbReference type="CDD" id="cd16917">
    <property type="entry name" value="HATPase_UhpB-NarQ-NarX-like"/>
    <property type="match status" value="1"/>
</dbReference>
<dbReference type="Proteomes" id="UP001232992">
    <property type="component" value="Unassembled WGS sequence"/>
</dbReference>
<comment type="catalytic activity">
    <reaction evidence="1">
        <text>ATP + protein L-histidine = ADP + protein N-phospho-L-histidine.</text>
        <dbReference type="EC" id="2.7.13.3"/>
    </reaction>
</comment>
<organism evidence="20 21">
    <name type="scientific">Roseofilum casamattae BLCC-M143</name>
    <dbReference type="NCBI Taxonomy" id="3022442"/>
    <lineage>
        <taxon>Bacteria</taxon>
        <taxon>Bacillati</taxon>
        <taxon>Cyanobacteriota</taxon>
        <taxon>Cyanophyceae</taxon>
        <taxon>Desertifilales</taxon>
        <taxon>Desertifilaceae</taxon>
        <taxon>Roseofilum</taxon>
        <taxon>Roseofilum casamattae</taxon>
    </lineage>
</organism>
<keyword evidence="13 20" id="KW-0067">ATP-binding</keyword>
<sequence length="191" mass="21002">MTGLNIQLEGALKLWEIHPEQSKDLVAQAKQMGSMALQETRQAVATLRTETLQQRQELSVTIAPLLQNFERTTGIIPQVNLDSLSLSPTISLTIYRILQELLTNICKYAEADRVQMTVEQMTEPSEPPQRYIKLAVEDNGVGFHPENNTTGFGLRGIQERAAAAGGYAEFISAPGQGCRVQVCLPLPEAVP</sequence>
<comment type="cofactor">
    <cofactor evidence="2">
        <name>[4Fe-4S] cluster</name>
        <dbReference type="ChEBI" id="CHEBI:49883"/>
    </cofactor>
</comment>
<dbReference type="InterPro" id="IPR036890">
    <property type="entry name" value="HATPase_C_sf"/>
</dbReference>
<evidence type="ECO:0000256" key="7">
    <source>
        <dbReference type="ARBA" id="ARBA00022490"/>
    </source>
</evidence>
<name>A0ABT7C315_9CYAN</name>
<dbReference type="PANTHER" id="PTHR24421:SF10">
    <property type="entry name" value="NITRATE_NITRITE SENSOR PROTEIN NARQ"/>
    <property type="match status" value="1"/>
</dbReference>
<dbReference type="InterPro" id="IPR004358">
    <property type="entry name" value="Sig_transdc_His_kin-like_C"/>
</dbReference>
<comment type="function">
    <text evidence="17">Member of the two-component regulatory system NreB/NreC involved in the control of dissimilatory nitrate/nitrite reduction in response to oxygen. NreB functions as a direct oxygen sensor histidine kinase which is autophosphorylated, in the absence of oxygen, probably at the conserved histidine residue, and transfers its phosphate group probably to a conserved aspartate residue of NreC. NreB/NreC activates the expression of the nitrate (narGHJI) and nitrite (nir) reductase operons, as well as the putative nitrate transporter gene narT.</text>
</comment>
<protein>
    <recommendedName>
        <fullName evidence="5">Oxygen sensor histidine kinase NreB</fullName>
        <ecNumber evidence="4">2.7.13.3</ecNumber>
    </recommendedName>
    <alternativeName>
        <fullName evidence="18">Nitrogen regulation protein B</fullName>
    </alternativeName>
</protein>
<evidence type="ECO:0000256" key="9">
    <source>
        <dbReference type="ARBA" id="ARBA00022679"/>
    </source>
</evidence>
<evidence type="ECO:0000256" key="4">
    <source>
        <dbReference type="ARBA" id="ARBA00012438"/>
    </source>
</evidence>
<dbReference type="RefSeq" id="WP_283760488.1">
    <property type="nucleotide sequence ID" value="NZ_JAQOSQ010000055.1"/>
</dbReference>
<comment type="subcellular location">
    <subcellularLocation>
        <location evidence="3">Cytoplasm</location>
    </subcellularLocation>
</comment>
<evidence type="ECO:0000256" key="2">
    <source>
        <dbReference type="ARBA" id="ARBA00001966"/>
    </source>
</evidence>
<evidence type="ECO:0000313" key="20">
    <source>
        <dbReference type="EMBL" id="MDJ1185853.1"/>
    </source>
</evidence>